<organism evidence="2 3">
    <name type="scientific">Hamadaea flava</name>
    <dbReference type="NCBI Taxonomy" id="1742688"/>
    <lineage>
        <taxon>Bacteria</taxon>
        <taxon>Bacillati</taxon>
        <taxon>Actinomycetota</taxon>
        <taxon>Actinomycetes</taxon>
        <taxon>Micromonosporales</taxon>
        <taxon>Micromonosporaceae</taxon>
        <taxon>Hamadaea</taxon>
    </lineage>
</organism>
<name>A0ABV8LLT8_9ACTN</name>
<dbReference type="InterPro" id="IPR013740">
    <property type="entry name" value="Redoxin"/>
</dbReference>
<reference evidence="3" key="1">
    <citation type="journal article" date="2019" name="Int. J. Syst. Evol. Microbiol.">
        <title>The Global Catalogue of Microorganisms (GCM) 10K type strain sequencing project: providing services to taxonomists for standard genome sequencing and annotation.</title>
        <authorList>
            <consortium name="The Broad Institute Genomics Platform"/>
            <consortium name="The Broad Institute Genome Sequencing Center for Infectious Disease"/>
            <person name="Wu L."/>
            <person name="Ma J."/>
        </authorList>
    </citation>
    <scope>NUCLEOTIDE SEQUENCE [LARGE SCALE GENOMIC DNA]</scope>
    <source>
        <strain evidence="3">CGMCC 4.7289</strain>
    </source>
</reference>
<keyword evidence="3" id="KW-1185">Reference proteome</keyword>
<dbReference type="InterPro" id="IPR036249">
    <property type="entry name" value="Thioredoxin-like_sf"/>
</dbReference>
<evidence type="ECO:0000259" key="1">
    <source>
        <dbReference type="PROSITE" id="PS51352"/>
    </source>
</evidence>
<sequence>MGFLIAGLVLVGLLSLLNLLLILAMARRLRTPGVLTTARAATGPVDRQQRRPGDRVASFSGRFDGTGLVAFLSPSCPPCQELLPEVLAYARAAGPRRVLTVVVDDDEDPVKVAEEVAAFDGLAHVVVARTGDELTGTFGVDAYPAVFLIAADGTVVMSGHDLAGVPRPARVA</sequence>
<dbReference type="SUPFAM" id="SSF52833">
    <property type="entry name" value="Thioredoxin-like"/>
    <property type="match status" value="1"/>
</dbReference>
<proteinExistence type="predicted"/>
<accession>A0ABV8LLT8</accession>
<dbReference type="PROSITE" id="PS51352">
    <property type="entry name" value="THIOREDOXIN_2"/>
    <property type="match status" value="1"/>
</dbReference>
<dbReference type="EMBL" id="JBHSAY010000008">
    <property type="protein sequence ID" value="MFC4131941.1"/>
    <property type="molecule type" value="Genomic_DNA"/>
</dbReference>
<gene>
    <name evidence="2" type="ORF">ACFOZ4_15130</name>
</gene>
<dbReference type="Proteomes" id="UP001595816">
    <property type="component" value="Unassembled WGS sequence"/>
</dbReference>
<dbReference type="Pfam" id="PF08534">
    <property type="entry name" value="Redoxin"/>
    <property type="match status" value="1"/>
</dbReference>
<dbReference type="InterPro" id="IPR013766">
    <property type="entry name" value="Thioredoxin_domain"/>
</dbReference>
<protein>
    <submittedName>
        <fullName evidence="2">TlpA family protein disulfide reductase</fullName>
    </submittedName>
</protein>
<comment type="caution">
    <text evidence="2">The sequence shown here is derived from an EMBL/GenBank/DDBJ whole genome shotgun (WGS) entry which is preliminary data.</text>
</comment>
<dbReference type="Gene3D" id="3.40.30.10">
    <property type="entry name" value="Glutaredoxin"/>
    <property type="match status" value="1"/>
</dbReference>
<dbReference type="RefSeq" id="WP_253763492.1">
    <property type="nucleotide sequence ID" value="NZ_JAMZDZ010000001.1"/>
</dbReference>
<evidence type="ECO:0000313" key="3">
    <source>
        <dbReference type="Proteomes" id="UP001595816"/>
    </source>
</evidence>
<evidence type="ECO:0000313" key="2">
    <source>
        <dbReference type="EMBL" id="MFC4131941.1"/>
    </source>
</evidence>
<feature type="domain" description="Thioredoxin" evidence="1">
    <location>
        <begin position="45"/>
        <end position="172"/>
    </location>
</feature>